<proteinExistence type="predicted"/>
<dbReference type="STRING" id="512763.DC20_01455"/>
<reference evidence="1 2" key="1">
    <citation type="submission" date="2015-08" db="EMBL/GenBank/DDBJ databases">
        <title>Complete genome sequence of Rufibacter tibetensis strain 1351t, a radiation-resistant bacterium from tibet plateau.</title>
        <authorList>
            <person name="Dai J."/>
        </authorList>
    </citation>
    <scope>NUCLEOTIDE SEQUENCE [LARGE SCALE GENOMIC DNA]</scope>
    <source>
        <strain evidence="1 2">1351</strain>
    </source>
</reference>
<gene>
    <name evidence="1" type="ORF">DC20_01455</name>
</gene>
<dbReference type="Gene3D" id="1.20.1600.10">
    <property type="entry name" value="Outer membrane efflux proteins (OEP)"/>
    <property type="match status" value="1"/>
</dbReference>
<dbReference type="KEGG" id="rti:DC20_01455"/>
<evidence type="ECO:0000313" key="2">
    <source>
        <dbReference type="Proteomes" id="UP000061382"/>
    </source>
</evidence>
<sequence length="423" mass="49143">MMRLITIKSIYLTLALALIVTVSNGQASIENFLGSAVQDPELDLYTNQLDYLSKGHYRLAPIRQIELRTQNNELGSGERQYGLRISPSNPWEVKKNNLVFNSQQIVLSLQKELTFKALLEKRYQLVLDLIFLNEMRTIWKAAMQNTENRISVLERQKVSSSFDPEEFLELKLEQMEEQTDIESFEFKIAQKKEDIRRAQTTTTLQTGSDWTYEILISLPQLKHLVDSLKNTSMFSTRLAYRRGKILLAEHEYALQKNNINLGFFQTEYMPYRLLDESKRPLGISMGINIPLFNPNKGNMAERKLDILEAQSEFTLEKQIAEEEVKTLLDILANSLDRHQKLEMIIKPYNETNTFGTVNNLTQNNPLIKLKLNAQIFKLKKRQLELKNEIYQSYIKLLSTIDLLNQKPLINYLHNQLLPIQAAL</sequence>
<name>A0A0P0CU97_9BACT</name>
<dbReference type="EMBL" id="CP012643">
    <property type="protein sequence ID" value="ALI97885.1"/>
    <property type="molecule type" value="Genomic_DNA"/>
</dbReference>
<dbReference type="Proteomes" id="UP000061382">
    <property type="component" value="Chromosome"/>
</dbReference>
<protein>
    <submittedName>
        <fullName evidence="1">Uncharacterized protein</fullName>
    </submittedName>
</protein>
<dbReference type="SUPFAM" id="SSF56954">
    <property type="entry name" value="Outer membrane efflux proteins (OEP)"/>
    <property type="match status" value="1"/>
</dbReference>
<evidence type="ECO:0000313" key="1">
    <source>
        <dbReference type="EMBL" id="ALI97885.1"/>
    </source>
</evidence>
<keyword evidence="2" id="KW-1185">Reference proteome</keyword>
<dbReference type="PATRIC" id="fig|512763.3.peg.326"/>
<organism evidence="1 2">
    <name type="scientific">Rufibacter tibetensis</name>
    <dbReference type="NCBI Taxonomy" id="512763"/>
    <lineage>
        <taxon>Bacteria</taxon>
        <taxon>Pseudomonadati</taxon>
        <taxon>Bacteroidota</taxon>
        <taxon>Cytophagia</taxon>
        <taxon>Cytophagales</taxon>
        <taxon>Hymenobacteraceae</taxon>
        <taxon>Rufibacter</taxon>
    </lineage>
</organism>
<dbReference type="AlphaFoldDB" id="A0A0P0CU97"/>
<accession>A0A0P0CU97</accession>